<keyword evidence="1" id="KW-0812">Transmembrane</keyword>
<name>A0A2U1FME7_9PORP</name>
<evidence type="ECO:0000313" key="3">
    <source>
        <dbReference type="Proteomes" id="UP000245462"/>
    </source>
</evidence>
<evidence type="ECO:0000313" key="2">
    <source>
        <dbReference type="EMBL" id="PVZ13371.1"/>
    </source>
</evidence>
<organism evidence="2 3">
    <name type="scientific">Porphyromonas loveana</name>
    <dbReference type="NCBI Taxonomy" id="1884669"/>
    <lineage>
        <taxon>Bacteria</taxon>
        <taxon>Pseudomonadati</taxon>
        <taxon>Bacteroidota</taxon>
        <taxon>Bacteroidia</taxon>
        <taxon>Bacteroidales</taxon>
        <taxon>Porphyromonadaceae</taxon>
        <taxon>Porphyromonas</taxon>
    </lineage>
</organism>
<reference evidence="2 3" key="1">
    <citation type="submission" date="2018-04" db="EMBL/GenBank/DDBJ databases">
        <title>Genomic Encyclopedia of Type Strains, Phase IV (KMG-IV): sequencing the most valuable type-strain genomes for metagenomic binning, comparative biology and taxonomic classification.</title>
        <authorList>
            <person name="Goeker M."/>
        </authorList>
    </citation>
    <scope>NUCLEOTIDE SEQUENCE [LARGE SCALE GENOMIC DNA]</scope>
    <source>
        <strain evidence="2 3">DSM 28520</strain>
    </source>
</reference>
<gene>
    <name evidence="2" type="ORF">C7382_10364</name>
</gene>
<dbReference type="AlphaFoldDB" id="A0A2U1FME7"/>
<keyword evidence="1" id="KW-1133">Transmembrane helix</keyword>
<proteinExistence type="predicted"/>
<feature type="transmembrane region" description="Helical" evidence="1">
    <location>
        <begin position="254"/>
        <end position="275"/>
    </location>
</feature>
<keyword evidence="1" id="KW-0472">Membrane</keyword>
<protein>
    <submittedName>
        <fullName evidence="2">Uncharacterized protein</fullName>
    </submittedName>
</protein>
<evidence type="ECO:0000256" key="1">
    <source>
        <dbReference type="SAM" id="Phobius"/>
    </source>
</evidence>
<keyword evidence="3" id="KW-1185">Reference proteome</keyword>
<accession>A0A2U1FME7</accession>
<dbReference type="Proteomes" id="UP000245462">
    <property type="component" value="Unassembled WGS sequence"/>
</dbReference>
<dbReference type="EMBL" id="QEKY01000003">
    <property type="protein sequence ID" value="PVZ13371.1"/>
    <property type="molecule type" value="Genomic_DNA"/>
</dbReference>
<comment type="caution">
    <text evidence="2">The sequence shown here is derived from an EMBL/GenBank/DDBJ whole genome shotgun (WGS) entry which is preliminary data.</text>
</comment>
<sequence length="311" mass="34950">MDKEYVQMSRNQIYIDKEQFDFFCQIQRPYEGFVEGLGYAFVHRGFVNPHANHPTNPFRQTQGYVLPFKQQLIEVSPDLIANSLKCNKTADTPQEVPERDSRFLGERFYAKDGRYVYIGTMSGGWVCYDRSGNRILEQLPEIIVYSSKEPGRSIIGTGKDFVNAGLGVASTYMVYKGGYYKWNEAWHMTKTRGLRYRFQKEWKNPGAAHWRKVQTNTVRTARRTAGKLTKAGGALLVADIALSGELKPSHAINAVMLGASTTGVGTIVAGAWFILDFGTMGVNYLINGEAISLSDIIDENIGTIEMYDGLY</sequence>